<feature type="non-terminal residue" evidence="1">
    <location>
        <position position="1"/>
    </location>
</feature>
<accession>A0A0F8YCE8</accession>
<proteinExistence type="predicted"/>
<sequence length="278" mass="28433">ADDQHVLDAEVIAAAIDKTIQTTKGDILSATGASTPVRVGVGANDTVLTADSAQASGVKWAAAGGGVDTSGTPVATDYARFTDADTIEGRDKAQMLGDINVADGADVTGSNPPQAHGASVHTNITRELWIPAIGGNVTGGALVTFGKYALVSGGANANEPIISFSVQVPEDFLTFGSVKLVWVSSPAAGNMYWRITAQYAAVGEINNTHTDTPGFGVTATGGTNIFNLQEPANPLALASLAVGDYIGMELNRQGANGLDTLDATAYVMGLLFTYTANQ</sequence>
<dbReference type="AlphaFoldDB" id="A0A0F8YCE8"/>
<protein>
    <submittedName>
        <fullName evidence="1">Uncharacterized protein</fullName>
    </submittedName>
</protein>
<evidence type="ECO:0000313" key="1">
    <source>
        <dbReference type="EMBL" id="KKK71350.1"/>
    </source>
</evidence>
<gene>
    <name evidence="1" type="ORF">LCGC14_2914780</name>
</gene>
<reference evidence="1" key="1">
    <citation type="journal article" date="2015" name="Nature">
        <title>Complex archaea that bridge the gap between prokaryotes and eukaryotes.</title>
        <authorList>
            <person name="Spang A."/>
            <person name="Saw J.H."/>
            <person name="Jorgensen S.L."/>
            <person name="Zaremba-Niedzwiedzka K."/>
            <person name="Martijn J."/>
            <person name="Lind A.E."/>
            <person name="van Eijk R."/>
            <person name="Schleper C."/>
            <person name="Guy L."/>
            <person name="Ettema T.J."/>
        </authorList>
    </citation>
    <scope>NUCLEOTIDE SEQUENCE</scope>
</reference>
<organism evidence="1">
    <name type="scientific">marine sediment metagenome</name>
    <dbReference type="NCBI Taxonomy" id="412755"/>
    <lineage>
        <taxon>unclassified sequences</taxon>
        <taxon>metagenomes</taxon>
        <taxon>ecological metagenomes</taxon>
    </lineage>
</organism>
<dbReference type="EMBL" id="LAZR01057780">
    <property type="protein sequence ID" value="KKK71350.1"/>
    <property type="molecule type" value="Genomic_DNA"/>
</dbReference>
<name>A0A0F8YCE8_9ZZZZ</name>
<comment type="caution">
    <text evidence="1">The sequence shown here is derived from an EMBL/GenBank/DDBJ whole genome shotgun (WGS) entry which is preliminary data.</text>
</comment>